<keyword evidence="4" id="KW-1185">Reference proteome</keyword>
<dbReference type="InterPro" id="IPR002192">
    <property type="entry name" value="PPDK_AMP/ATP-bd"/>
</dbReference>
<dbReference type="GO" id="GO:0016301">
    <property type="term" value="F:kinase activity"/>
    <property type="evidence" value="ECO:0007669"/>
    <property type="project" value="InterPro"/>
</dbReference>
<accession>A0A919R7F7</accession>
<comment type="caution">
    <text evidence="3">The sequence shown here is derived from an EMBL/GenBank/DDBJ whole genome shotgun (WGS) entry which is preliminary data.</text>
</comment>
<dbReference type="Proteomes" id="UP000655287">
    <property type="component" value="Unassembled WGS sequence"/>
</dbReference>
<proteinExistence type="predicted"/>
<gene>
    <name evidence="3" type="ORF">Sru01_59910</name>
</gene>
<dbReference type="Gene3D" id="3.30.470.20">
    <property type="entry name" value="ATP-grasp fold, B domain"/>
    <property type="match status" value="1"/>
</dbReference>
<dbReference type="AlphaFoldDB" id="A0A919R7F7"/>
<dbReference type="GO" id="GO:0005524">
    <property type="term" value="F:ATP binding"/>
    <property type="evidence" value="ECO:0007669"/>
    <property type="project" value="InterPro"/>
</dbReference>
<dbReference type="RefSeq" id="WP_203992603.1">
    <property type="nucleotide sequence ID" value="NZ_BOOU01000085.1"/>
</dbReference>
<organism evidence="3 4">
    <name type="scientific">Sphaerisporangium rufum</name>
    <dbReference type="NCBI Taxonomy" id="1381558"/>
    <lineage>
        <taxon>Bacteria</taxon>
        <taxon>Bacillati</taxon>
        <taxon>Actinomycetota</taxon>
        <taxon>Actinomycetes</taxon>
        <taxon>Streptosporangiales</taxon>
        <taxon>Streptosporangiaceae</taxon>
        <taxon>Sphaerisporangium</taxon>
    </lineage>
</organism>
<feature type="compositionally biased region" description="Low complexity" evidence="1">
    <location>
        <begin position="9"/>
        <end position="23"/>
    </location>
</feature>
<reference evidence="3" key="1">
    <citation type="submission" date="2021-01" db="EMBL/GenBank/DDBJ databases">
        <title>Whole genome shotgun sequence of Sphaerisporangium rufum NBRC 109079.</title>
        <authorList>
            <person name="Komaki H."/>
            <person name="Tamura T."/>
        </authorList>
    </citation>
    <scope>NUCLEOTIDE SEQUENCE</scope>
    <source>
        <strain evidence="3">NBRC 109079</strain>
    </source>
</reference>
<dbReference type="EMBL" id="BOOU01000085">
    <property type="protein sequence ID" value="GII81009.1"/>
    <property type="molecule type" value="Genomic_DNA"/>
</dbReference>
<sequence length="260" mass="27697">MGSNQGPVRLLWPPGRRPDGGPLRAAAERMSALADEWHGAAGFCVAVPSDALPPRGGLGPLGPVVTDAYDELAQHEADPAVDLRVCVAGAEQVPPPLVFRNIRGTEAVETAAIELLARTAGREQGEGVLLLAQRFIPARVTAVVRAPDPGTLRVTACWGLGEDLLAGEVSADTFLLRRSDLAVLVVERAVKPWRDIPADVGVTRSSTPYHLRNVLCLSGDQVWEIAKRGMRVMERFGRPIPVEFALTFLGPRLVGTGGNA</sequence>
<feature type="domain" description="Pyruvate phosphate dikinase AMP/ATP-binding" evidence="2">
    <location>
        <begin position="132"/>
        <end position="247"/>
    </location>
</feature>
<protein>
    <recommendedName>
        <fullName evidence="2">Pyruvate phosphate dikinase AMP/ATP-binding domain-containing protein</fullName>
    </recommendedName>
</protein>
<evidence type="ECO:0000259" key="2">
    <source>
        <dbReference type="Pfam" id="PF01326"/>
    </source>
</evidence>
<evidence type="ECO:0000313" key="3">
    <source>
        <dbReference type="EMBL" id="GII81009.1"/>
    </source>
</evidence>
<dbReference type="SUPFAM" id="SSF56059">
    <property type="entry name" value="Glutathione synthetase ATP-binding domain-like"/>
    <property type="match status" value="1"/>
</dbReference>
<name>A0A919R7F7_9ACTN</name>
<evidence type="ECO:0000313" key="4">
    <source>
        <dbReference type="Proteomes" id="UP000655287"/>
    </source>
</evidence>
<dbReference type="Pfam" id="PF01326">
    <property type="entry name" value="PPDK_N"/>
    <property type="match status" value="1"/>
</dbReference>
<evidence type="ECO:0000256" key="1">
    <source>
        <dbReference type="SAM" id="MobiDB-lite"/>
    </source>
</evidence>
<feature type="region of interest" description="Disordered" evidence="1">
    <location>
        <begin position="1"/>
        <end position="23"/>
    </location>
</feature>